<protein>
    <submittedName>
        <fullName evidence="4">Collagenase-like protein with putative collagen-binding domain</fullName>
    </submittedName>
</protein>
<feature type="chain" id="PRO_5017784379" evidence="1">
    <location>
        <begin position="24"/>
        <end position="480"/>
    </location>
</feature>
<dbReference type="SUPFAM" id="SSF51445">
    <property type="entry name" value="(Trans)glycosidases"/>
    <property type="match status" value="1"/>
</dbReference>
<keyword evidence="5" id="KW-1185">Reference proteome</keyword>
<reference evidence="4 5" key="1">
    <citation type="submission" date="2018-08" db="EMBL/GenBank/DDBJ databases">
        <title>Genomic Encyclopedia of Archaeal and Bacterial Type Strains, Phase II (KMG-II): from individual species to whole genera.</title>
        <authorList>
            <person name="Goeker M."/>
        </authorList>
    </citation>
    <scope>NUCLEOTIDE SEQUENCE [LARGE SCALE GENOMIC DNA]</scope>
    <source>
        <strain evidence="4 5">DSM 15986</strain>
    </source>
</reference>
<dbReference type="AlphaFoldDB" id="A0A3E0DKX6"/>
<organism evidence="4 5">
    <name type="scientific">Algoriphagus antarcticus</name>
    <dbReference type="NCBI Taxonomy" id="238540"/>
    <lineage>
        <taxon>Bacteria</taxon>
        <taxon>Pseudomonadati</taxon>
        <taxon>Bacteroidota</taxon>
        <taxon>Cytophagia</taxon>
        <taxon>Cytophagales</taxon>
        <taxon>Cyclobacteriaceae</taxon>
        <taxon>Algoriphagus</taxon>
    </lineage>
</organism>
<proteinExistence type="predicted"/>
<dbReference type="EMBL" id="QUNF01000018">
    <property type="protein sequence ID" value="REG83400.1"/>
    <property type="molecule type" value="Genomic_DNA"/>
</dbReference>
<keyword evidence="1" id="KW-0732">Signal</keyword>
<dbReference type="InterPro" id="IPR024749">
    <property type="entry name" value="Collagen-bd_put"/>
</dbReference>
<feature type="domain" description="Apiosidase-like catalytic" evidence="3">
    <location>
        <begin position="30"/>
        <end position="376"/>
    </location>
</feature>
<comment type="caution">
    <text evidence="4">The sequence shown here is derived from an EMBL/GenBank/DDBJ whole genome shotgun (WGS) entry which is preliminary data.</text>
</comment>
<evidence type="ECO:0000313" key="5">
    <source>
        <dbReference type="Proteomes" id="UP000256405"/>
    </source>
</evidence>
<dbReference type="InterPro" id="IPR017853">
    <property type="entry name" value="GH"/>
</dbReference>
<feature type="signal peptide" evidence="1">
    <location>
        <begin position="1"/>
        <end position="23"/>
    </location>
</feature>
<evidence type="ECO:0000259" key="3">
    <source>
        <dbReference type="Pfam" id="PF13204"/>
    </source>
</evidence>
<dbReference type="Pfam" id="PF13204">
    <property type="entry name" value="Apiosidase"/>
    <property type="match status" value="1"/>
</dbReference>
<gene>
    <name evidence="4" type="ORF">C8N25_11845</name>
</gene>
<dbReference type="PANTHER" id="PTHR37836:SF3">
    <property type="entry name" value="ENDOGLUCANASE"/>
    <property type="match status" value="1"/>
</dbReference>
<accession>A0A3E0DKX6</accession>
<dbReference type="InterPro" id="IPR025277">
    <property type="entry name" value="Apiosidase-like_cat_dom"/>
</dbReference>
<sequence length="480" mass="54989">MTKMKRISVLLVCFLILFNVANSQELRITSNNRYFEDSAGEPFFWLGDTAWELFHKLDREEATFYLKTRAKQGFTVIQAVVLAERDGVRSPNANGDLPFHDLDPTKPNEAYFSHVDFIIDEANKHGLTMGILPTWGDKVFSKHPGAGPIIFNAANAETYGRFLGNRYRNKNLVWILGGDRLVANNEVAQIWDAMARGLDEGDQGSHLITYHPRGFSSSSDVLDNPAWLDFNMYQSGHEKRFLEVYRFAKKDLGLRPQKPTVDGEPAYEDIPVKFWEYMDFKSGEFADQVDDSGNIKDKTIFPEGFFSGYDVRVLAYWDMLAGAAGFTYGNNAVWQMQKEGETFVIPTLTDWKKALRRPGAESMQYFKRFFKQIDFTKIVSDQELILSDNPENEDQIRAAIANDGSYVLVYLAKPREVKLDLTEMTGERLQGFWYNPRNGKRKTIPKLSTSSPLILQPPTNELEDDWVLLIQDRDKIKDDK</sequence>
<dbReference type="PANTHER" id="PTHR37836">
    <property type="entry name" value="LMO1036 PROTEIN"/>
    <property type="match status" value="1"/>
</dbReference>
<feature type="domain" description="Putative collagen-binding" evidence="2">
    <location>
        <begin position="379"/>
        <end position="470"/>
    </location>
</feature>
<dbReference type="Gene3D" id="3.20.20.80">
    <property type="entry name" value="Glycosidases"/>
    <property type="match status" value="1"/>
</dbReference>
<dbReference type="OrthoDB" id="59486at2"/>
<dbReference type="Pfam" id="PF12904">
    <property type="entry name" value="Collagen_bind_2"/>
    <property type="match status" value="1"/>
</dbReference>
<evidence type="ECO:0000256" key="1">
    <source>
        <dbReference type="SAM" id="SignalP"/>
    </source>
</evidence>
<evidence type="ECO:0000259" key="2">
    <source>
        <dbReference type="Pfam" id="PF12904"/>
    </source>
</evidence>
<evidence type="ECO:0000313" key="4">
    <source>
        <dbReference type="EMBL" id="REG83400.1"/>
    </source>
</evidence>
<name>A0A3E0DKX6_9BACT</name>
<dbReference type="Proteomes" id="UP000256405">
    <property type="component" value="Unassembled WGS sequence"/>
</dbReference>